<evidence type="ECO:0000313" key="4">
    <source>
        <dbReference type="Proteomes" id="UP000294614"/>
    </source>
</evidence>
<keyword evidence="4" id="KW-1185">Reference proteome</keyword>
<dbReference type="RefSeq" id="WP_132871892.1">
    <property type="nucleotide sequence ID" value="NZ_JAJUHT010000002.1"/>
</dbReference>
<dbReference type="Pfam" id="PF14522">
    <property type="entry name" value="Cytochrome_C7"/>
    <property type="match status" value="1"/>
</dbReference>
<feature type="signal peptide" evidence="1">
    <location>
        <begin position="1"/>
        <end position="22"/>
    </location>
</feature>
<gene>
    <name evidence="3" type="ORF">C8D98_0608</name>
</gene>
<name>A0A4R1KBY8_9BACT</name>
<dbReference type="EMBL" id="SMGG01000003">
    <property type="protein sequence ID" value="TCK62098.1"/>
    <property type="molecule type" value="Genomic_DNA"/>
</dbReference>
<dbReference type="OrthoDB" id="9814800at2"/>
<accession>A0A4R1KBY8</accession>
<dbReference type="InterPro" id="IPR029467">
    <property type="entry name" value="Cyt_c7-like"/>
</dbReference>
<proteinExistence type="predicted"/>
<dbReference type="AlphaFoldDB" id="A0A4R1KBY8"/>
<dbReference type="Proteomes" id="UP000294614">
    <property type="component" value="Unassembled WGS sequence"/>
</dbReference>
<evidence type="ECO:0000313" key="3">
    <source>
        <dbReference type="EMBL" id="TCK62098.1"/>
    </source>
</evidence>
<reference evidence="3 4" key="1">
    <citation type="submission" date="2019-03" db="EMBL/GenBank/DDBJ databases">
        <title>Genomic Encyclopedia of Type Strains, Phase IV (KMG-IV): sequencing the most valuable type-strain genomes for metagenomic binning, comparative biology and taxonomic classification.</title>
        <authorList>
            <person name="Goeker M."/>
        </authorList>
    </citation>
    <scope>NUCLEOTIDE SEQUENCE [LARGE SCALE GENOMIC DNA]</scope>
    <source>
        <strain evidence="3 4">DSM 24984</strain>
    </source>
</reference>
<evidence type="ECO:0000259" key="2">
    <source>
        <dbReference type="Pfam" id="PF14522"/>
    </source>
</evidence>
<evidence type="ECO:0000256" key="1">
    <source>
        <dbReference type="SAM" id="SignalP"/>
    </source>
</evidence>
<feature type="domain" description="Cytochrome c7-like" evidence="2">
    <location>
        <begin position="30"/>
        <end position="90"/>
    </location>
</feature>
<dbReference type="InterPro" id="IPR036280">
    <property type="entry name" value="Multihaem_cyt_sf"/>
</dbReference>
<sequence>MGKRLAVFILVLTLAAFGAASAKGSKVKGHPEKMGDTDCLTCHQDVTPDLVAQWELSAHSFTGVKCQVCHGDEKNFRKVPLTITCVGCHDHQAEVNAAPKTSCASCHKAHTFTVHKKGYTPTDVK</sequence>
<dbReference type="SUPFAM" id="SSF48695">
    <property type="entry name" value="Multiheme cytochromes"/>
    <property type="match status" value="1"/>
</dbReference>
<organism evidence="3 4">
    <name type="scientific">Seleniivibrio woodruffii</name>
    <dbReference type="NCBI Taxonomy" id="1078050"/>
    <lineage>
        <taxon>Bacteria</taxon>
        <taxon>Pseudomonadati</taxon>
        <taxon>Deferribacterota</taxon>
        <taxon>Deferribacteres</taxon>
        <taxon>Deferribacterales</taxon>
        <taxon>Geovibrionaceae</taxon>
        <taxon>Seleniivibrio</taxon>
    </lineage>
</organism>
<feature type="chain" id="PRO_5020806014" evidence="1">
    <location>
        <begin position="23"/>
        <end position="125"/>
    </location>
</feature>
<keyword evidence="1" id="KW-0732">Signal</keyword>
<protein>
    <submittedName>
        <fullName evidence="3">Cytochrome c7-like protein</fullName>
    </submittedName>
</protein>
<comment type="caution">
    <text evidence="3">The sequence shown here is derived from an EMBL/GenBank/DDBJ whole genome shotgun (WGS) entry which is preliminary data.</text>
</comment>
<dbReference type="Gene3D" id="3.90.10.10">
    <property type="entry name" value="Cytochrome C3"/>
    <property type="match status" value="1"/>
</dbReference>